<proteinExistence type="predicted"/>
<protein>
    <submittedName>
        <fullName evidence="3">Coiled-coil protein</fullName>
    </submittedName>
</protein>
<sequence length="153" mass="17903">MVDLISLSVEFMTNTVTLVAQPFSLIKVVCMFGVRSVFLVTYIWLQLVRGIINVHVDLVWKIIVWTFAFVSLPVRILTALHRERLLEMHIQQMQVEVENLAWDKRQLDERLQMIIKDCRIMGSIISELEEEQEKAIDKIALLENEVNIYFSVI</sequence>
<dbReference type="PANTHER" id="PTHR36073">
    <property type="match status" value="1"/>
</dbReference>
<keyword evidence="1" id="KW-0175">Coiled coil</keyword>
<dbReference type="OrthoDB" id="1937632at2759"/>
<gene>
    <name evidence="3" type="ORF">FRX31_008780</name>
</gene>
<evidence type="ECO:0000313" key="3">
    <source>
        <dbReference type="EMBL" id="KAF5201633.1"/>
    </source>
</evidence>
<name>A0A7J6WX61_THATH</name>
<comment type="caution">
    <text evidence="3">The sequence shown here is derived from an EMBL/GenBank/DDBJ whole genome shotgun (WGS) entry which is preliminary data.</text>
</comment>
<keyword evidence="2" id="KW-1133">Transmembrane helix</keyword>
<feature type="transmembrane region" description="Helical" evidence="2">
    <location>
        <begin position="32"/>
        <end position="52"/>
    </location>
</feature>
<keyword evidence="4" id="KW-1185">Reference proteome</keyword>
<feature type="coiled-coil region" evidence="1">
    <location>
        <begin position="90"/>
        <end position="145"/>
    </location>
</feature>
<dbReference type="PANTHER" id="PTHR36073:SF1">
    <property type="entry name" value="OS01G0962100 PROTEIN"/>
    <property type="match status" value="1"/>
</dbReference>
<accession>A0A7J6WX61</accession>
<evidence type="ECO:0000256" key="2">
    <source>
        <dbReference type="SAM" id="Phobius"/>
    </source>
</evidence>
<keyword evidence="2" id="KW-0472">Membrane</keyword>
<evidence type="ECO:0000256" key="1">
    <source>
        <dbReference type="SAM" id="Coils"/>
    </source>
</evidence>
<evidence type="ECO:0000313" key="4">
    <source>
        <dbReference type="Proteomes" id="UP000554482"/>
    </source>
</evidence>
<dbReference type="AlphaFoldDB" id="A0A7J6WX61"/>
<keyword evidence="2" id="KW-0812">Transmembrane</keyword>
<organism evidence="3 4">
    <name type="scientific">Thalictrum thalictroides</name>
    <name type="common">Rue-anemone</name>
    <name type="synonym">Anemone thalictroides</name>
    <dbReference type="NCBI Taxonomy" id="46969"/>
    <lineage>
        <taxon>Eukaryota</taxon>
        <taxon>Viridiplantae</taxon>
        <taxon>Streptophyta</taxon>
        <taxon>Embryophyta</taxon>
        <taxon>Tracheophyta</taxon>
        <taxon>Spermatophyta</taxon>
        <taxon>Magnoliopsida</taxon>
        <taxon>Ranunculales</taxon>
        <taxon>Ranunculaceae</taxon>
        <taxon>Thalictroideae</taxon>
        <taxon>Thalictrum</taxon>
    </lineage>
</organism>
<feature type="transmembrane region" description="Helical" evidence="2">
    <location>
        <begin position="58"/>
        <end position="78"/>
    </location>
</feature>
<reference evidence="3 4" key="1">
    <citation type="submission" date="2020-06" db="EMBL/GenBank/DDBJ databases">
        <title>Transcriptomic and genomic resources for Thalictrum thalictroides and T. hernandezii: Facilitating candidate gene discovery in an emerging model plant lineage.</title>
        <authorList>
            <person name="Arias T."/>
            <person name="Riano-Pachon D.M."/>
            <person name="Di Stilio V.S."/>
        </authorList>
    </citation>
    <scope>NUCLEOTIDE SEQUENCE [LARGE SCALE GENOMIC DNA]</scope>
    <source>
        <strain evidence="4">cv. WT478/WT964</strain>
        <tissue evidence="3">Leaves</tissue>
    </source>
</reference>
<dbReference type="Proteomes" id="UP000554482">
    <property type="component" value="Unassembled WGS sequence"/>
</dbReference>
<dbReference type="EMBL" id="JABWDY010009171">
    <property type="protein sequence ID" value="KAF5201633.1"/>
    <property type="molecule type" value="Genomic_DNA"/>
</dbReference>